<evidence type="ECO:0000256" key="2">
    <source>
        <dbReference type="PIRSR" id="PIRSR620019-1"/>
    </source>
</evidence>
<feature type="domain" description="PglD N-terminal" evidence="3">
    <location>
        <begin position="5"/>
        <end position="79"/>
    </location>
</feature>
<reference evidence="4" key="1">
    <citation type="submission" date="2024-07" db="EMBL/GenBank/DDBJ databases">
        <title>Whole genome sequence of bacterial strains from algal surface.</title>
        <authorList>
            <person name="Kumar P."/>
        </authorList>
    </citation>
    <scope>NUCLEOTIDE SEQUENCE</scope>
    <source>
        <strain evidence="4">PP-1MA</strain>
    </source>
</reference>
<accession>A0AB39XAN4</accession>
<name>A0AB39XAN4_9GAMM</name>
<evidence type="ECO:0000313" key="4">
    <source>
        <dbReference type="EMBL" id="XDV10102.1"/>
    </source>
</evidence>
<evidence type="ECO:0000256" key="1">
    <source>
        <dbReference type="ARBA" id="ARBA00007274"/>
    </source>
</evidence>
<gene>
    <name evidence="4" type="ORF">AB8S08_02545</name>
</gene>
<proteinExistence type="inferred from homology"/>
<dbReference type="InterPro" id="IPR011004">
    <property type="entry name" value="Trimer_LpxA-like_sf"/>
</dbReference>
<dbReference type="Gene3D" id="2.160.10.10">
    <property type="entry name" value="Hexapeptide repeat proteins"/>
    <property type="match status" value="1"/>
</dbReference>
<dbReference type="RefSeq" id="WP_369743401.1">
    <property type="nucleotide sequence ID" value="NZ_CP165718.1"/>
</dbReference>
<dbReference type="InterPro" id="IPR050179">
    <property type="entry name" value="Trans_hexapeptide_repeat"/>
</dbReference>
<dbReference type="InterPro" id="IPR041561">
    <property type="entry name" value="PglD_N"/>
</dbReference>
<dbReference type="SUPFAM" id="SSF51161">
    <property type="entry name" value="Trimeric LpxA-like enzymes"/>
    <property type="match status" value="1"/>
</dbReference>
<dbReference type="EMBL" id="CP165718">
    <property type="protein sequence ID" value="XDV10102.1"/>
    <property type="molecule type" value="Genomic_DNA"/>
</dbReference>
<dbReference type="Pfam" id="PF17836">
    <property type="entry name" value="PglD_N"/>
    <property type="match status" value="1"/>
</dbReference>
<dbReference type="Gene3D" id="3.40.50.20">
    <property type="match status" value="1"/>
</dbReference>
<feature type="active site" description="Proton acceptor" evidence="2">
    <location>
        <position position="135"/>
    </location>
</feature>
<dbReference type="InterPro" id="IPR020019">
    <property type="entry name" value="AcTrfase_PglD-like"/>
</dbReference>
<organism evidence="4">
    <name type="scientific">Pseudidiomarina sp. PP-1MA</name>
    <dbReference type="NCBI Taxonomy" id="3237706"/>
    <lineage>
        <taxon>Bacteria</taxon>
        <taxon>Pseudomonadati</taxon>
        <taxon>Pseudomonadota</taxon>
        <taxon>Gammaproteobacteria</taxon>
        <taxon>Alteromonadales</taxon>
        <taxon>Idiomarinaceae</taxon>
        <taxon>Pseudidiomarina</taxon>
    </lineage>
</organism>
<protein>
    <submittedName>
        <fullName evidence="4">Acetyltransferase</fullName>
    </submittedName>
</protein>
<evidence type="ECO:0000259" key="3">
    <source>
        <dbReference type="Pfam" id="PF17836"/>
    </source>
</evidence>
<comment type="similarity">
    <text evidence="1">Belongs to the transferase hexapeptide repeat family.</text>
</comment>
<sequence>MNRIIGVFGASGFGREVMPLVKESYPREQLVFVDDNPPSSMLNGYQVMTFEEFVSSNASEKLISIAIADSKIRKVLTEKCINENIELISLRSSNVITMDAVNIGEGAILCPFSTITSNVQIGKSFHSNIYSYVAHDCVIGDYVTFAPRVHCNGNIHIDDYAYIGTGAIIKQGTPEKPLKIGRGAIVGMGAVVTKDVPPGAVVIGNPAKPLEKKS</sequence>
<dbReference type="NCBIfam" id="TIGR03570">
    <property type="entry name" value="NeuD_NnaD"/>
    <property type="match status" value="1"/>
</dbReference>
<dbReference type="PANTHER" id="PTHR43300">
    <property type="entry name" value="ACETYLTRANSFERASE"/>
    <property type="match status" value="1"/>
</dbReference>
<dbReference type="PANTHER" id="PTHR43300:SF7">
    <property type="entry name" value="UDP-N-ACETYLBACILLOSAMINE N-ACETYLTRANSFERASE"/>
    <property type="match status" value="1"/>
</dbReference>
<dbReference type="CDD" id="cd03360">
    <property type="entry name" value="LbH_AT_putative"/>
    <property type="match status" value="1"/>
</dbReference>
<feature type="site" description="Increases basicity of active site His" evidence="2">
    <location>
        <position position="136"/>
    </location>
</feature>
<dbReference type="AlphaFoldDB" id="A0AB39XAN4"/>